<evidence type="ECO:0000256" key="2">
    <source>
        <dbReference type="ARBA" id="ARBA00023125"/>
    </source>
</evidence>
<feature type="DNA-binding region" description="H-T-H motif" evidence="4">
    <location>
        <begin position="50"/>
        <end position="69"/>
    </location>
</feature>
<comment type="caution">
    <text evidence="6">The sequence shown here is derived from an EMBL/GenBank/DDBJ whole genome shotgun (WGS) entry which is preliminary data.</text>
</comment>
<dbReference type="SUPFAM" id="SSF46689">
    <property type="entry name" value="Homeodomain-like"/>
    <property type="match status" value="1"/>
</dbReference>
<gene>
    <name evidence="6" type="ORF">THF1A12_80118</name>
</gene>
<dbReference type="SUPFAM" id="SSF48498">
    <property type="entry name" value="Tetracyclin repressor-like, C-terminal domain"/>
    <property type="match status" value="1"/>
</dbReference>
<organism evidence="6 7">
    <name type="scientific">Vibrio jasicida</name>
    <dbReference type="NCBI Taxonomy" id="766224"/>
    <lineage>
        <taxon>Bacteria</taxon>
        <taxon>Pseudomonadati</taxon>
        <taxon>Pseudomonadota</taxon>
        <taxon>Gammaproteobacteria</taxon>
        <taxon>Vibrionales</taxon>
        <taxon>Vibrionaceae</taxon>
        <taxon>Vibrio</taxon>
    </lineage>
</organism>
<dbReference type="AlphaFoldDB" id="A0AAU9R0Y3"/>
<dbReference type="Pfam" id="PF16925">
    <property type="entry name" value="TetR_C_13"/>
    <property type="match status" value="1"/>
</dbReference>
<dbReference type="PANTHER" id="PTHR47506">
    <property type="entry name" value="TRANSCRIPTIONAL REGULATORY PROTEIN"/>
    <property type="match status" value="1"/>
</dbReference>
<evidence type="ECO:0000256" key="1">
    <source>
        <dbReference type="ARBA" id="ARBA00023015"/>
    </source>
</evidence>
<dbReference type="PANTHER" id="PTHR47506:SF6">
    <property type="entry name" value="HTH-TYPE TRANSCRIPTIONAL REPRESSOR NEMR"/>
    <property type="match status" value="1"/>
</dbReference>
<dbReference type="GO" id="GO:0003677">
    <property type="term" value="F:DNA binding"/>
    <property type="evidence" value="ECO:0007669"/>
    <property type="project" value="UniProtKB-UniRule"/>
</dbReference>
<dbReference type="Proteomes" id="UP001295462">
    <property type="component" value="Unassembled WGS sequence"/>
</dbReference>
<feature type="domain" description="HTH tetR-type" evidence="5">
    <location>
        <begin position="27"/>
        <end position="87"/>
    </location>
</feature>
<dbReference type="InterPro" id="IPR009057">
    <property type="entry name" value="Homeodomain-like_sf"/>
</dbReference>
<evidence type="ECO:0000256" key="3">
    <source>
        <dbReference type="ARBA" id="ARBA00023163"/>
    </source>
</evidence>
<dbReference type="Pfam" id="PF00440">
    <property type="entry name" value="TetR_N"/>
    <property type="match status" value="1"/>
</dbReference>
<dbReference type="InterPro" id="IPR036271">
    <property type="entry name" value="Tet_transcr_reg_TetR-rel_C_sf"/>
</dbReference>
<keyword evidence="1" id="KW-0805">Transcription regulation</keyword>
<dbReference type="InterPro" id="IPR011075">
    <property type="entry name" value="TetR_C"/>
</dbReference>
<evidence type="ECO:0000259" key="5">
    <source>
        <dbReference type="PROSITE" id="PS50977"/>
    </source>
</evidence>
<dbReference type="InterPro" id="IPR001647">
    <property type="entry name" value="HTH_TetR"/>
</dbReference>
<dbReference type="Gene3D" id="1.10.357.10">
    <property type="entry name" value="Tetracycline Repressor, domain 2"/>
    <property type="match status" value="1"/>
</dbReference>
<dbReference type="EMBL" id="CAKMUD010000138">
    <property type="protein sequence ID" value="CAH1603740.1"/>
    <property type="molecule type" value="Genomic_DNA"/>
</dbReference>
<dbReference type="Gene3D" id="1.10.10.60">
    <property type="entry name" value="Homeodomain-like"/>
    <property type="match status" value="1"/>
</dbReference>
<dbReference type="PRINTS" id="PR00455">
    <property type="entry name" value="HTHTETR"/>
</dbReference>
<proteinExistence type="predicted"/>
<dbReference type="PROSITE" id="PS50977">
    <property type="entry name" value="HTH_TETR_2"/>
    <property type="match status" value="1"/>
</dbReference>
<reference evidence="6" key="1">
    <citation type="submission" date="2022-01" db="EMBL/GenBank/DDBJ databases">
        <authorList>
            <person name="Lagorce A."/>
        </authorList>
    </citation>
    <scope>NUCLEOTIDE SEQUENCE</scope>
    <source>
        <strain evidence="6">Th15_F1_A12</strain>
    </source>
</reference>
<keyword evidence="3" id="KW-0804">Transcription</keyword>
<accession>A0AAU9R0Y3</accession>
<sequence length="218" mass="24948">MMVGLTSKLNIAKKYDRAKNAVMKKGKVTKELILQRAFQLASENGLESLTIGELAKQCGMSKSGLFAHFNSKLNLQLSVLEHANLVFAERVIAPARELGDSNIERKVRGLLDTWMTWNHSFQGSCMFLDAWNDTAEEGCALQAALRKSIDTWLNYLEIQIKKGKENQEFVVDLDTRQATFDLYGQYLSAHVFYSIKGEEESQRLFWQGIDNLFTRWKR</sequence>
<name>A0AAU9R0Y3_9VIBR</name>
<keyword evidence="2 4" id="KW-0238">DNA-binding</keyword>
<evidence type="ECO:0000256" key="4">
    <source>
        <dbReference type="PROSITE-ProRule" id="PRU00335"/>
    </source>
</evidence>
<protein>
    <submittedName>
        <fullName evidence="6">Transcriptional regulator, TetR family</fullName>
    </submittedName>
</protein>
<evidence type="ECO:0000313" key="7">
    <source>
        <dbReference type="Proteomes" id="UP001295462"/>
    </source>
</evidence>
<evidence type="ECO:0000313" key="6">
    <source>
        <dbReference type="EMBL" id="CAH1603740.1"/>
    </source>
</evidence>